<name>A0A7R8UBG5_HERIL</name>
<accession>A0A7R8UBG5</accession>
<gene>
    <name evidence="1" type="ORF">HERILL_LOCUS1032</name>
</gene>
<dbReference type="Proteomes" id="UP000594454">
    <property type="component" value="Chromosome 1"/>
</dbReference>
<evidence type="ECO:0000313" key="1">
    <source>
        <dbReference type="EMBL" id="CAD7077710.1"/>
    </source>
</evidence>
<reference evidence="1 2" key="1">
    <citation type="submission" date="2020-11" db="EMBL/GenBank/DDBJ databases">
        <authorList>
            <person name="Wallbank WR R."/>
            <person name="Pardo Diaz C."/>
            <person name="Kozak K."/>
            <person name="Martin S."/>
            <person name="Jiggins C."/>
            <person name="Moest M."/>
            <person name="Warren A I."/>
            <person name="Generalovic N T."/>
            <person name="Byers J.R.P. K."/>
            <person name="Montejo-Kovacevich G."/>
            <person name="Yen C E."/>
        </authorList>
    </citation>
    <scope>NUCLEOTIDE SEQUENCE [LARGE SCALE GENOMIC DNA]</scope>
</reference>
<sequence length="110" mass="11914">MGTIMSSVTAASPYPMEELIKSSDLSNQQIYEFNENRVEEINRSKRGVAGAAAATVGVASGVVGLIDSYKNNGIVKDIVHAYPNAVDNYNKLGQRYCNGGYYNPNTMQCV</sequence>
<dbReference type="InParanoid" id="A0A7R8UBG5"/>
<keyword evidence="2" id="KW-1185">Reference proteome</keyword>
<protein>
    <submittedName>
        <fullName evidence="1">Uncharacterized protein</fullName>
    </submittedName>
</protein>
<dbReference type="AlphaFoldDB" id="A0A7R8UBG5"/>
<evidence type="ECO:0000313" key="2">
    <source>
        <dbReference type="Proteomes" id="UP000594454"/>
    </source>
</evidence>
<organism evidence="1 2">
    <name type="scientific">Hermetia illucens</name>
    <name type="common">Black soldier fly</name>
    <dbReference type="NCBI Taxonomy" id="343691"/>
    <lineage>
        <taxon>Eukaryota</taxon>
        <taxon>Metazoa</taxon>
        <taxon>Ecdysozoa</taxon>
        <taxon>Arthropoda</taxon>
        <taxon>Hexapoda</taxon>
        <taxon>Insecta</taxon>
        <taxon>Pterygota</taxon>
        <taxon>Neoptera</taxon>
        <taxon>Endopterygota</taxon>
        <taxon>Diptera</taxon>
        <taxon>Brachycera</taxon>
        <taxon>Stratiomyomorpha</taxon>
        <taxon>Stratiomyidae</taxon>
        <taxon>Hermetiinae</taxon>
        <taxon>Hermetia</taxon>
    </lineage>
</organism>
<dbReference type="EMBL" id="LR899009">
    <property type="protein sequence ID" value="CAD7077710.1"/>
    <property type="molecule type" value="Genomic_DNA"/>
</dbReference>
<proteinExistence type="predicted"/>